<sequence>MAHLEELRLEDLNVDQIIQTLQQKGYRLISNGFDPSIEEGEHDFVVTFRHSYQTIDVDHPTNEFPVDALRKVGTQTVHYQGAGTRTPIDNQSQIIINRSLIYDQVEKKVVKDNGWEEKSYQVIGTPDVAGYVPSEAYVGGETVTKDAPNREYTVNYEVNHEPSQNEQEAIVQFLDVDDHNQEVATSGALNGAPYTKIDYVPTGTINFLENQGYKLLDNGFNANGEVQFFDNSDKTTQTYIVSMGHSHVDVNDGHPFNGIDSSEYQQDIIATVHYVGAGDLTPNDNSQIIKKNRTVTVDSVTKEILHETDWEVSKKKFDEVTTPILKGFHADKRLVRSKIATTDNLAELVTYVANGRIIPIDEDGNEIPDAPHPTYQTDPKDATQVLPNRPVPDITGYSPRVETIDPEDPSTDTKVVYSKKLVVQLKALEDRGYTFVNNGLNADTVARSIDNEEDHGTQTYVIGLAHGHVNVTPENPGQPGEPINPNFVQGPKWPVGTGRDDLIRIGRQIIRYSGADGETPQADEQRAEFDRTLIIDKVTGKIIKDNGWNADKRQFGTVTTPVIAGYHADRRIVGGKTVTPEHLEEIDEVHYRENGRIIPVDPNGRPIAKAEQPQYITDSNDSTKVVPNERVPHVAGFIPTQNTVTPSRPGQDTPVVYNPDK</sequence>
<gene>
    <name evidence="4" type="ORF">FC46_GL000755</name>
</gene>
<evidence type="ECO:0000256" key="1">
    <source>
        <dbReference type="SAM" id="MobiDB-lite"/>
    </source>
</evidence>
<dbReference type="AlphaFoldDB" id="A0A0R1U8F9"/>
<dbReference type="Pfam" id="PF17965">
    <property type="entry name" value="MucBP_2"/>
    <property type="match status" value="1"/>
</dbReference>
<proteinExistence type="predicted"/>
<feature type="domain" description="Mub B2-like" evidence="3">
    <location>
        <begin position="68"/>
        <end position="159"/>
    </location>
</feature>
<dbReference type="InterPro" id="IPR041495">
    <property type="entry name" value="Mub_B2"/>
</dbReference>
<feature type="domain" description="Mucin binding" evidence="2">
    <location>
        <begin position="167"/>
        <end position="245"/>
    </location>
</feature>
<evidence type="ECO:0000313" key="4">
    <source>
        <dbReference type="EMBL" id="KRL89580.1"/>
    </source>
</evidence>
<organism evidence="4 5">
    <name type="scientific">Lactobacillus kalixensis DSM 16043</name>
    <dbReference type="NCBI Taxonomy" id="1423763"/>
    <lineage>
        <taxon>Bacteria</taxon>
        <taxon>Bacillati</taxon>
        <taxon>Bacillota</taxon>
        <taxon>Bacilli</taxon>
        <taxon>Lactobacillales</taxon>
        <taxon>Lactobacillaceae</taxon>
        <taxon>Lactobacillus</taxon>
    </lineage>
</organism>
<reference evidence="4 5" key="1">
    <citation type="journal article" date="2015" name="Genome Announc.">
        <title>Expanding the biotechnology potential of lactobacilli through comparative genomics of 213 strains and associated genera.</title>
        <authorList>
            <person name="Sun Z."/>
            <person name="Harris H.M."/>
            <person name="McCann A."/>
            <person name="Guo C."/>
            <person name="Argimon S."/>
            <person name="Zhang W."/>
            <person name="Yang X."/>
            <person name="Jeffery I.B."/>
            <person name="Cooney J.C."/>
            <person name="Kagawa T.F."/>
            <person name="Liu W."/>
            <person name="Song Y."/>
            <person name="Salvetti E."/>
            <person name="Wrobel A."/>
            <person name="Rasinkangas P."/>
            <person name="Parkhill J."/>
            <person name="Rea M.C."/>
            <person name="O'Sullivan O."/>
            <person name="Ritari J."/>
            <person name="Douillard F.P."/>
            <person name="Paul Ross R."/>
            <person name="Yang R."/>
            <person name="Briner A.E."/>
            <person name="Felis G.E."/>
            <person name="de Vos W.M."/>
            <person name="Barrangou R."/>
            <person name="Klaenhammer T.R."/>
            <person name="Caufield P.W."/>
            <person name="Cui Y."/>
            <person name="Zhang H."/>
            <person name="O'Toole P.W."/>
        </authorList>
    </citation>
    <scope>NUCLEOTIDE SEQUENCE [LARGE SCALE GENOMIC DNA]</scope>
    <source>
        <strain evidence="4 5">DSM 16043</strain>
    </source>
</reference>
<protein>
    <submittedName>
        <fullName evidence="4">Mucus binding protein</fullName>
    </submittedName>
</protein>
<dbReference type="Proteomes" id="UP000051036">
    <property type="component" value="Unassembled WGS sequence"/>
</dbReference>
<accession>A0A0R1U8F9</accession>
<comment type="caution">
    <text evidence="4">The sequence shown here is derived from an EMBL/GenBank/DDBJ whole genome shotgun (WGS) entry which is preliminary data.</text>
</comment>
<feature type="compositionally biased region" description="Polar residues" evidence="1">
    <location>
        <begin position="639"/>
        <end position="650"/>
    </location>
</feature>
<dbReference type="PATRIC" id="fig|1423763.3.peg.762"/>
<dbReference type="STRING" id="1423763.FC46_GL000755"/>
<feature type="domain" description="Mub B2-like" evidence="3">
    <location>
        <begin position="500"/>
        <end position="594"/>
    </location>
</feature>
<dbReference type="Gene3D" id="2.60.40.4300">
    <property type="match status" value="3"/>
</dbReference>
<feature type="region of interest" description="Disordered" evidence="1">
    <location>
        <begin position="375"/>
        <end position="412"/>
    </location>
</feature>
<feature type="region of interest" description="Disordered" evidence="1">
    <location>
        <begin position="639"/>
        <end position="661"/>
    </location>
</feature>
<dbReference type="EMBL" id="AZFM01000021">
    <property type="protein sequence ID" value="KRL89580.1"/>
    <property type="molecule type" value="Genomic_DNA"/>
</dbReference>
<dbReference type="InterPro" id="IPR041558">
    <property type="entry name" value="MucBP_2"/>
</dbReference>
<name>A0A0R1U8F9_9LACO</name>
<dbReference type="Gene3D" id="3.10.20.470">
    <property type="match status" value="1"/>
</dbReference>
<evidence type="ECO:0000259" key="2">
    <source>
        <dbReference type="Pfam" id="PF17965"/>
    </source>
</evidence>
<feature type="domain" description="Mub B2-like" evidence="3">
    <location>
        <begin position="261"/>
        <end position="354"/>
    </location>
</feature>
<dbReference type="Pfam" id="PF17966">
    <property type="entry name" value="Muc_B2"/>
    <property type="match status" value="3"/>
</dbReference>
<keyword evidence="5" id="KW-1185">Reference proteome</keyword>
<evidence type="ECO:0000313" key="5">
    <source>
        <dbReference type="Proteomes" id="UP000051036"/>
    </source>
</evidence>
<evidence type="ECO:0000259" key="3">
    <source>
        <dbReference type="Pfam" id="PF17966"/>
    </source>
</evidence>